<feature type="domain" description="DUF1985" evidence="6">
    <location>
        <begin position="109"/>
        <end position="175"/>
    </location>
</feature>
<keyword evidence="2" id="KW-0645">Protease</keyword>
<dbReference type="InterPro" id="IPR003653">
    <property type="entry name" value="Peptidase_C48_C"/>
</dbReference>
<accession>A0ABQ8DHP3</accession>
<evidence type="ECO:0000256" key="1">
    <source>
        <dbReference type="ARBA" id="ARBA00005234"/>
    </source>
</evidence>
<protein>
    <recommendedName>
        <fullName evidence="9">Ubiquitin-like protease family profile domain-containing protein</fullName>
    </recommendedName>
</protein>
<sequence length="652" mass="72432">MNWMAKCPLSSVELVEVLLEAAIIARKGHFHATELVEVLLEAAIIALAARRGKMVSVRLVDSSDSPEEQPIRPIPEMMFAEGEEPVGVRVLTYLSSGAINRIFNALEEEEMLRKRTVEDRLVRIKYACLAILASVLLPTNLKMKICKEHAEAIADLEEFFAYPWGRLAFDMLMTSIKERDEIALSQNTIAVKVFSLALQLLVVEAVPSLTEFTKSMFVGGVTKLDVVRMSQSGNFTTKAKISKKQLARTPSNDPGYIASLVIEKIKPEFQTMDGNILEACKRVDSIEGSLVGLVHSVLEKFRDEMLESVRFLVSELTKGDGAAPPTLAQQGTKTPATENGKEPDSIATPVRDANDVTIRNILGNISAYSTPPDSPRLSQAENLSPTYNKEGLFGEAAGDNVNDSFALSAHSHNHRTPVDINQPLEGLLHCNHAITMPEIVTAVPEPIVVDVLMQLVQFNIHQHYPAKSHQRTVFLDSKYVSGISRTYPKFCKSRKKQSFIFPKGVVQAFLDRDEANLQATRYYFPLNVGKKHWVGICVDRNCGKITVLDCNTCLFTDEKIEKHLYPHLHMLPYIVRLSTRAVGSAEPKRFSVERPKNLSQIQNPCDDGLMSVLLMCSHAVYGIEACKNISTDSLVEEGKSAVVLAFEYKETM</sequence>
<dbReference type="InterPro" id="IPR015410">
    <property type="entry name" value="DUF1985"/>
</dbReference>
<dbReference type="Pfam" id="PF09331">
    <property type="entry name" value="DUF1985"/>
    <property type="match status" value="1"/>
</dbReference>
<evidence type="ECO:0000259" key="5">
    <source>
        <dbReference type="Pfam" id="PF02902"/>
    </source>
</evidence>
<evidence type="ECO:0000256" key="2">
    <source>
        <dbReference type="ARBA" id="ARBA00022670"/>
    </source>
</evidence>
<feature type="compositionally biased region" description="Polar residues" evidence="4">
    <location>
        <begin position="327"/>
        <end position="337"/>
    </location>
</feature>
<name>A0ABQ8DHP3_BRANA</name>
<evidence type="ECO:0000256" key="4">
    <source>
        <dbReference type="SAM" id="MobiDB-lite"/>
    </source>
</evidence>
<evidence type="ECO:0000313" key="7">
    <source>
        <dbReference type="EMBL" id="KAH0928841.1"/>
    </source>
</evidence>
<dbReference type="InterPro" id="IPR038765">
    <property type="entry name" value="Papain-like_cys_pep_sf"/>
</dbReference>
<feature type="domain" description="Ubiquitin-like protease family profile" evidence="5">
    <location>
        <begin position="448"/>
        <end position="622"/>
    </location>
</feature>
<dbReference type="Proteomes" id="UP000824890">
    <property type="component" value="Unassembled WGS sequence"/>
</dbReference>
<evidence type="ECO:0000256" key="3">
    <source>
        <dbReference type="ARBA" id="ARBA00022801"/>
    </source>
</evidence>
<evidence type="ECO:0008006" key="9">
    <source>
        <dbReference type="Google" id="ProtNLM"/>
    </source>
</evidence>
<feature type="region of interest" description="Disordered" evidence="4">
    <location>
        <begin position="320"/>
        <end position="348"/>
    </location>
</feature>
<dbReference type="SUPFAM" id="SSF54001">
    <property type="entry name" value="Cysteine proteinases"/>
    <property type="match status" value="1"/>
</dbReference>
<comment type="similarity">
    <text evidence="1">Belongs to the peptidase C48 family.</text>
</comment>
<dbReference type="PANTHER" id="PTHR48449">
    <property type="entry name" value="DUF1985 DOMAIN-CONTAINING PROTEIN"/>
    <property type="match status" value="1"/>
</dbReference>
<gene>
    <name evidence="7" type="ORF">HID58_014568</name>
</gene>
<comment type="caution">
    <text evidence="7">The sequence shown here is derived from an EMBL/GenBank/DDBJ whole genome shotgun (WGS) entry which is preliminary data.</text>
</comment>
<evidence type="ECO:0000259" key="6">
    <source>
        <dbReference type="Pfam" id="PF09331"/>
    </source>
</evidence>
<evidence type="ECO:0000313" key="8">
    <source>
        <dbReference type="Proteomes" id="UP000824890"/>
    </source>
</evidence>
<keyword evidence="8" id="KW-1185">Reference proteome</keyword>
<dbReference type="EMBL" id="JAGKQM010000004">
    <property type="protein sequence ID" value="KAH0928841.1"/>
    <property type="molecule type" value="Genomic_DNA"/>
</dbReference>
<reference evidence="7 8" key="1">
    <citation type="submission" date="2021-05" db="EMBL/GenBank/DDBJ databases">
        <title>Genome Assembly of Synthetic Allotetraploid Brassica napus Reveals Homoeologous Exchanges between Subgenomes.</title>
        <authorList>
            <person name="Davis J.T."/>
        </authorList>
    </citation>
    <scope>NUCLEOTIDE SEQUENCE [LARGE SCALE GENOMIC DNA]</scope>
    <source>
        <strain evidence="8">cv. Da-Ae</strain>
        <tissue evidence="7">Seedling</tissue>
    </source>
</reference>
<organism evidence="7 8">
    <name type="scientific">Brassica napus</name>
    <name type="common">Rape</name>
    <dbReference type="NCBI Taxonomy" id="3708"/>
    <lineage>
        <taxon>Eukaryota</taxon>
        <taxon>Viridiplantae</taxon>
        <taxon>Streptophyta</taxon>
        <taxon>Embryophyta</taxon>
        <taxon>Tracheophyta</taxon>
        <taxon>Spermatophyta</taxon>
        <taxon>Magnoliopsida</taxon>
        <taxon>eudicotyledons</taxon>
        <taxon>Gunneridae</taxon>
        <taxon>Pentapetalae</taxon>
        <taxon>rosids</taxon>
        <taxon>malvids</taxon>
        <taxon>Brassicales</taxon>
        <taxon>Brassicaceae</taxon>
        <taxon>Brassiceae</taxon>
        <taxon>Brassica</taxon>
    </lineage>
</organism>
<dbReference type="PANTHER" id="PTHR48449:SF2">
    <property type="entry name" value="UBIQUITIN-LIKE PROTEASE FAMILY PROFILE DOMAIN-CONTAINING PROTEIN"/>
    <property type="match status" value="1"/>
</dbReference>
<keyword evidence="3" id="KW-0378">Hydrolase</keyword>
<dbReference type="Pfam" id="PF02902">
    <property type="entry name" value="Peptidase_C48"/>
    <property type="match status" value="1"/>
</dbReference>
<proteinExistence type="inferred from homology"/>